<dbReference type="AlphaFoldDB" id="K1LAQ1"/>
<reference evidence="2 3" key="1">
    <citation type="journal article" date="2012" name="J. Bacteriol.">
        <title>Draft Genome Sequence of Cecembia lonarensis Strain LW9T, Isolated from Lonar Lake, a Haloalkaline Lake in India.</title>
        <authorList>
            <person name="Shivaji S."/>
            <person name="Ara S."/>
            <person name="Singh A."/>
            <person name="Pinnaka A.K."/>
        </authorList>
    </citation>
    <scope>NUCLEOTIDE SEQUENCE [LARGE SCALE GENOMIC DNA]</scope>
    <source>
        <strain evidence="2 3">LW9</strain>
    </source>
</reference>
<dbReference type="Gene3D" id="3.40.630.30">
    <property type="match status" value="1"/>
</dbReference>
<gene>
    <name evidence="2" type="ORF">B879_03910</name>
</gene>
<dbReference type="Proteomes" id="UP000004478">
    <property type="component" value="Unassembled WGS sequence"/>
</dbReference>
<dbReference type="InterPro" id="IPR000182">
    <property type="entry name" value="GNAT_dom"/>
</dbReference>
<feature type="domain" description="N-acetyltransferase" evidence="1">
    <location>
        <begin position="7"/>
        <end position="144"/>
    </location>
</feature>
<keyword evidence="3" id="KW-1185">Reference proteome</keyword>
<organism evidence="2 3">
    <name type="scientific">Cecembia lonarensis (strain CCUG 58316 / KCTC 22772 / LW9)</name>
    <dbReference type="NCBI Taxonomy" id="1225176"/>
    <lineage>
        <taxon>Bacteria</taxon>
        <taxon>Pseudomonadati</taxon>
        <taxon>Bacteroidota</taxon>
        <taxon>Cytophagia</taxon>
        <taxon>Cytophagales</taxon>
        <taxon>Cyclobacteriaceae</taxon>
        <taxon>Cecembia</taxon>
    </lineage>
</organism>
<dbReference type="Pfam" id="PF00583">
    <property type="entry name" value="Acetyltransf_1"/>
    <property type="match status" value="1"/>
</dbReference>
<comment type="caution">
    <text evidence="2">The sequence shown here is derived from an EMBL/GenBank/DDBJ whole genome shotgun (WGS) entry which is preliminary data.</text>
</comment>
<dbReference type="PROSITE" id="PS51186">
    <property type="entry name" value="GNAT"/>
    <property type="match status" value="1"/>
</dbReference>
<protein>
    <recommendedName>
        <fullName evidence="1">N-acetyltransferase domain-containing protein</fullName>
    </recommendedName>
</protein>
<dbReference type="RefSeq" id="WP_009186930.1">
    <property type="nucleotide sequence ID" value="NZ_AMGM01000123.1"/>
</dbReference>
<dbReference type="CDD" id="cd04301">
    <property type="entry name" value="NAT_SF"/>
    <property type="match status" value="1"/>
</dbReference>
<name>K1LAQ1_CECL9</name>
<accession>K1LAQ1</accession>
<dbReference type="OrthoDB" id="1178186at2"/>
<dbReference type="GO" id="GO:0016747">
    <property type="term" value="F:acyltransferase activity, transferring groups other than amino-acyl groups"/>
    <property type="evidence" value="ECO:0007669"/>
    <property type="project" value="InterPro"/>
</dbReference>
<dbReference type="SUPFAM" id="SSF55729">
    <property type="entry name" value="Acyl-CoA N-acyltransferases (Nat)"/>
    <property type="match status" value="1"/>
</dbReference>
<dbReference type="InterPro" id="IPR016181">
    <property type="entry name" value="Acyl_CoA_acyltransferase"/>
</dbReference>
<sequence length="147" mass="16718">MEEFTTLNIIQLSAAYRDQAIALMEKVFTLEQQIPKDYLPVKVYPQMSWGILQNGELVALAIAWWEGNIWHWGRYTVDPSLRGKGLGKRLAHVSLKALFEAGAKEIHIDARDITVELLGKMGARAVGETFDFYGRVTPMRLHAKDFK</sequence>
<dbReference type="EMBL" id="AMGM01000123">
    <property type="protein sequence ID" value="EKB47483.1"/>
    <property type="molecule type" value="Genomic_DNA"/>
</dbReference>
<evidence type="ECO:0000313" key="2">
    <source>
        <dbReference type="EMBL" id="EKB47483.1"/>
    </source>
</evidence>
<evidence type="ECO:0000259" key="1">
    <source>
        <dbReference type="PROSITE" id="PS51186"/>
    </source>
</evidence>
<evidence type="ECO:0000313" key="3">
    <source>
        <dbReference type="Proteomes" id="UP000004478"/>
    </source>
</evidence>
<proteinExistence type="predicted"/>